<accession>A0A068LWU6</accession>
<keyword evidence="1" id="KW-0175">Coiled coil</keyword>
<dbReference type="PANTHER" id="PTHR33498:SF1">
    <property type="entry name" value="TRANSPOSASE FOR INSERTION SEQUENCE ELEMENT IS1557"/>
    <property type="match status" value="1"/>
</dbReference>
<feature type="domain" description="Transposase IS204/IS1001/IS1096/IS1165 DDE" evidence="2">
    <location>
        <begin position="4"/>
        <end position="142"/>
    </location>
</feature>
<dbReference type="HOGENOM" id="CLU_1802227_0_0_9"/>
<organism evidence="3 4">
    <name type="scientific">Bacillus methanolicus (strain MGA3 / ATCC 53907)</name>
    <dbReference type="NCBI Taxonomy" id="796606"/>
    <lineage>
        <taxon>Bacteria</taxon>
        <taxon>Bacillati</taxon>
        <taxon>Bacillota</taxon>
        <taxon>Bacilli</taxon>
        <taxon>Bacillales</taxon>
        <taxon>Bacillaceae</taxon>
        <taxon>Bacillus</taxon>
    </lineage>
</organism>
<dbReference type="eggNOG" id="COG3464">
    <property type="taxonomic scope" value="Bacteria"/>
</dbReference>
<sequence>MDVQSGSVLGMEHQRSHVSTQTLLSKEILANKCVQTVVMDMRDPFHKAVKSIFPEACNVIDKYHVVQKVTQALDQVRKKIPRLKKERFKLLKGSEKLTANKKQQLDEMLEERLELSYTYFLKELFWEVYQTPDFDTANSFLEE</sequence>
<dbReference type="PANTHER" id="PTHR33498">
    <property type="entry name" value="TRANSPOSASE FOR INSERTION SEQUENCE ELEMENT IS1557"/>
    <property type="match status" value="1"/>
</dbReference>
<evidence type="ECO:0000313" key="3">
    <source>
        <dbReference type="EMBL" id="AIE61448.1"/>
    </source>
</evidence>
<dbReference type="EMBL" id="CP007739">
    <property type="protein sequence ID" value="AIE61448.1"/>
    <property type="molecule type" value="Genomic_DNA"/>
</dbReference>
<dbReference type="Proteomes" id="UP000027602">
    <property type="component" value="Chromosome"/>
</dbReference>
<dbReference type="InterPro" id="IPR047951">
    <property type="entry name" value="Transpos_ISL3"/>
</dbReference>
<evidence type="ECO:0000256" key="1">
    <source>
        <dbReference type="SAM" id="Coils"/>
    </source>
</evidence>
<dbReference type="InterPro" id="IPR002560">
    <property type="entry name" value="Transposase_DDE"/>
</dbReference>
<feature type="coiled-coil region" evidence="1">
    <location>
        <begin position="66"/>
        <end position="111"/>
    </location>
</feature>
<keyword evidence="4" id="KW-1185">Reference proteome</keyword>
<gene>
    <name evidence="3" type="ORF">BMMGA3_15465</name>
</gene>
<name>A0A068LWU6_BACMM</name>
<reference evidence="3 4" key="1">
    <citation type="journal article" date="2015" name="BMC Genomics">
        <title>Transcriptome analysis of thermophilic methylotrophic Bacillus methanolicus MGA3 using RNA-sequencing provides detailed insights into its previously uncharted transcriptional landscape.</title>
        <authorList>
            <person name="Irla M."/>
            <person name="Neshat A."/>
            <person name="Brautaset T."/>
            <person name="Ruckert C."/>
            <person name="Kalinowski J."/>
            <person name="Wendisch V.F."/>
        </authorList>
    </citation>
    <scope>NUCLEOTIDE SEQUENCE [LARGE SCALE GENOMIC DNA]</scope>
    <source>
        <strain evidence="4">MGA3 / ATCC 53907</strain>
    </source>
</reference>
<dbReference type="KEGG" id="bmet:BMMGA3_15465"/>
<dbReference type="AlphaFoldDB" id="A0A068LWU6"/>
<protein>
    <recommendedName>
        <fullName evidence="2">Transposase IS204/IS1001/IS1096/IS1165 DDE domain-containing protein</fullName>
    </recommendedName>
</protein>
<proteinExistence type="predicted"/>
<evidence type="ECO:0000313" key="4">
    <source>
        <dbReference type="Proteomes" id="UP000027602"/>
    </source>
</evidence>
<dbReference type="Pfam" id="PF01610">
    <property type="entry name" value="DDE_Tnp_ISL3"/>
    <property type="match status" value="1"/>
</dbReference>
<evidence type="ECO:0000259" key="2">
    <source>
        <dbReference type="Pfam" id="PF01610"/>
    </source>
</evidence>